<feature type="compositionally biased region" description="Polar residues" evidence="1">
    <location>
        <begin position="1"/>
        <end position="25"/>
    </location>
</feature>
<evidence type="ECO:0000313" key="2">
    <source>
        <dbReference type="EMBL" id="GFD59714.1"/>
    </source>
</evidence>
<dbReference type="EMBL" id="BKCJ011868297">
    <property type="protein sequence ID" value="GFD59714.1"/>
    <property type="molecule type" value="Genomic_DNA"/>
</dbReference>
<proteinExistence type="predicted"/>
<organism evidence="2">
    <name type="scientific">Tanacetum cinerariifolium</name>
    <name type="common">Dalmatian daisy</name>
    <name type="synonym">Chrysanthemum cinerariifolium</name>
    <dbReference type="NCBI Taxonomy" id="118510"/>
    <lineage>
        <taxon>Eukaryota</taxon>
        <taxon>Viridiplantae</taxon>
        <taxon>Streptophyta</taxon>
        <taxon>Embryophyta</taxon>
        <taxon>Tracheophyta</taxon>
        <taxon>Spermatophyta</taxon>
        <taxon>Magnoliopsida</taxon>
        <taxon>eudicotyledons</taxon>
        <taxon>Gunneridae</taxon>
        <taxon>Pentapetalae</taxon>
        <taxon>asterids</taxon>
        <taxon>campanulids</taxon>
        <taxon>Asterales</taxon>
        <taxon>Asteraceae</taxon>
        <taxon>Asteroideae</taxon>
        <taxon>Anthemideae</taxon>
        <taxon>Anthemidinae</taxon>
        <taxon>Tanacetum</taxon>
    </lineage>
</organism>
<name>A0A699XUQ2_TANCI</name>
<accession>A0A699XUQ2</accession>
<feature type="non-terminal residue" evidence="2">
    <location>
        <position position="1"/>
    </location>
</feature>
<protein>
    <submittedName>
        <fullName evidence="2">DNA-binding WRKY</fullName>
    </submittedName>
</protein>
<feature type="non-terminal residue" evidence="2">
    <location>
        <position position="45"/>
    </location>
</feature>
<keyword evidence="2" id="KW-0238">DNA-binding</keyword>
<gene>
    <name evidence="2" type="ORF">Tci_931683</name>
</gene>
<evidence type="ECO:0000256" key="1">
    <source>
        <dbReference type="SAM" id="MobiDB-lite"/>
    </source>
</evidence>
<reference evidence="2" key="1">
    <citation type="journal article" date="2019" name="Sci. Rep.">
        <title>Draft genome of Tanacetum cinerariifolium, the natural source of mosquito coil.</title>
        <authorList>
            <person name="Yamashiro T."/>
            <person name="Shiraishi A."/>
            <person name="Satake H."/>
            <person name="Nakayama K."/>
        </authorList>
    </citation>
    <scope>NUCLEOTIDE SEQUENCE</scope>
</reference>
<comment type="caution">
    <text evidence="2">The sequence shown here is derived from an EMBL/GenBank/DDBJ whole genome shotgun (WGS) entry which is preliminary data.</text>
</comment>
<dbReference type="AlphaFoldDB" id="A0A699XUQ2"/>
<dbReference type="GO" id="GO:0003677">
    <property type="term" value="F:DNA binding"/>
    <property type="evidence" value="ECO:0007669"/>
    <property type="project" value="UniProtKB-KW"/>
</dbReference>
<feature type="region of interest" description="Disordered" evidence="1">
    <location>
        <begin position="1"/>
        <end position="45"/>
    </location>
</feature>
<sequence length="45" mass="4873">EASETCLPSSVPPSESNMQVAVLQSNERESEVITSPPDAKRWKSA</sequence>